<protein>
    <submittedName>
        <fullName evidence="2">Alanine-phosphoribitol ligase</fullName>
    </submittedName>
</protein>
<proteinExistence type="predicted"/>
<feature type="domain" description="Styrene monooxygenase StyA putative substrate binding" evidence="1">
    <location>
        <begin position="145"/>
        <end position="255"/>
    </location>
</feature>
<keyword evidence="3" id="KW-1185">Reference proteome</keyword>
<dbReference type="GO" id="GO:0016874">
    <property type="term" value="F:ligase activity"/>
    <property type="evidence" value="ECO:0007669"/>
    <property type="project" value="UniProtKB-KW"/>
</dbReference>
<comment type="caution">
    <text evidence="2">The sequence shown here is derived from an EMBL/GenBank/DDBJ whole genome shotgun (WGS) entry which is preliminary data.</text>
</comment>
<evidence type="ECO:0000313" key="2">
    <source>
        <dbReference type="EMBL" id="GDY29561.1"/>
    </source>
</evidence>
<dbReference type="OrthoDB" id="3414915at2"/>
<dbReference type="Gene3D" id="3.50.50.60">
    <property type="entry name" value="FAD/NAD(P)-binding domain"/>
    <property type="match status" value="2"/>
</dbReference>
<sequence>MRKILVVGSGQSGLQLALGLQSHGYDVTVLSARTPEEVYSGRVMSTQCMFDTALGHERDLGVNFWDNDAPRIEGLNVAVAGEGKPMIEWVGWLDGPAQSVDQRVKMAGWMEAFENRGGNLVIHGVTVSDLDRFVNLYDLVVVAAGRGELVELFGRDASRSPYTEPQRSLAVSYVRGMGPRPEHLRADAVRITLIPGVGELFIIPALTTSGPCDILFFEGIPGGPLDSFADLRDPGEHLHRTLELIREFVPWEYDRYRDAELTDAHGTLQGRFAPTVRHPVGTLPSGGTVLGMADVVVANDPIVGQGSNNASKCASIYLNRILEHGDRPFDTEFMQRTFDAFWEDVQYSTNWSNAMLQPPPPHVLELIGAGMKHQALCDRFANGFNNPKDLFDWFMDPEKAKAYLAELEANPTAV</sequence>
<dbReference type="Gene3D" id="6.10.250.650">
    <property type="match status" value="1"/>
</dbReference>
<name>A0A4D4IZ78_9PSEU</name>
<organism evidence="2 3">
    <name type="scientific">Gandjariella thermophila</name>
    <dbReference type="NCBI Taxonomy" id="1931992"/>
    <lineage>
        <taxon>Bacteria</taxon>
        <taxon>Bacillati</taxon>
        <taxon>Actinomycetota</taxon>
        <taxon>Actinomycetes</taxon>
        <taxon>Pseudonocardiales</taxon>
        <taxon>Pseudonocardiaceae</taxon>
        <taxon>Gandjariella</taxon>
    </lineage>
</organism>
<evidence type="ECO:0000313" key="3">
    <source>
        <dbReference type="Proteomes" id="UP000298860"/>
    </source>
</evidence>
<dbReference type="RefSeq" id="WP_137812746.1">
    <property type="nucleotide sequence ID" value="NZ_BJFL01000004.1"/>
</dbReference>
<dbReference type="Gene3D" id="3.30.9.40">
    <property type="match status" value="1"/>
</dbReference>
<dbReference type="Proteomes" id="UP000298860">
    <property type="component" value="Unassembled WGS sequence"/>
</dbReference>
<accession>A0A4D4IZ78</accession>
<keyword evidence="2" id="KW-0436">Ligase</keyword>
<dbReference type="InterPro" id="IPR041654">
    <property type="entry name" value="StyA_sbd"/>
</dbReference>
<evidence type="ECO:0000259" key="1">
    <source>
        <dbReference type="Pfam" id="PF17885"/>
    </source>
</evidence>
<gene>
    <name evidence="2" type="ORF">GTS_11940</name>
</gene>
<dbReference type="EMBL" id="BJFL01000004">
    <property type="protein sequence ID" value="GDY29561.1"/>
    <property type="molecule type" value="Genomic_DNA"/>
</dbReference>
<reference evidence="3" key="1">
    <citation type="submission" date="2019-04" db="EMBL/GenBank/DDBJ databases">
        <title>Draft genome sequence of Pseudonocardiaceae bacterium SL3-2-4.</title>
        <authorList>
            <person name="Ningsih F."/>
            <person name="Yokota A."/>
            <person name="Sakai Y."/>
            <person name="Nanatani K."/>
            <person name="Yabe S."/>
            <person name="Oetari A."/>
            <person name="Sjamsuridzal W."/>
        </authorList>
    </citation>
    <scope>NUCLEOTIDE SEQUENCE [LARGE SCALE GENOMIC DNA]</scope>
    <source>
        <strain evidence="3">SL3-2-4</strain>
    </source>
</reference>
<dbReference type="InterPro" id="IPR036188">
    <property type="entry name" value="FAD/NAD-bd_sf"/>
</dbReference>
<dbReference type="SUPFAM" id="SSF51905">
    <property type="entry name" value="FAD/NAD(P)-binding domain"/>
    <property type="match status" value="1"/>
</dbReference>
<dbReference type="Pfam" id="PF17885">
    <property type="entry name" value="Smoa_sbd"/>
    <property type="match status" value="1"/>
</dbReference>
<dbReference type="AlphaFoldDB" id="A0A4D4IZ78"/>